<dbReference type="InterPro" id="IPR029056">
    <property type="entry name" value="Ribokinase-like"/>
</dbReference>
<sequence length="434" mass="47819">MEHDDQIAPDQEIDFCTLGMFIIDEIHYLPPTPPVFDILGGAGSFSALGARLFSPPPLSKTVSWIVDKGSDFPPSLTTQIQSWQTSCQIREDAGRLTTRGWNGYDTSQNRSFKYTTPKLRLTTDSLPPTLLLSKSFHLICSPTRCIELVTTILRARKRLNRDIEKPLFIWEPVPDLCLPTELLNCTNCLPYIDILSPNAHELAGFLGDHGSELLPSSDPEVATSTISTTWVERACDQLLESMPLKSYALVIRCGAQGCFVAKNGGSKPKPKPKPKNTSTTENAPHSNKKRRTNHARGGLTLDMDMSTLFAGLLDQDGELIREDEDETVEVEVEQGIERWLPAYFTEKDGEEGKVVDPTGGGNGFLGGMAVALARGRGVLEACCWGGVAASFMIEQVGVPVLTAESGEEGMEERELWNGVSVEERLEEYMKRVEL</sequence>
<proteinExistence type="predicted"/>
<reference evidence="2 3" key="1">
    <citation type="journal article" date="2024" name="Commun. Biol.">
        <title>Comparative genomic analysis of thermophilic fungi reveals convergent evolutionary adaptations and gene losses.</title>
        <authorList>
            <person name="Steindorff A.S."/>
            <person name="Aguilar-Pontes M.V."/>
            <person name="Robinson A.J."/>
            <person name="Andreopoulos B."/>
            <person name="LaButti K."/>
            <person name="Kuo A."/>
            <person name="Mondo S."/>
            <person name="Riley R."/>
            <person name="Otillar R."/>
            <person name="Haridas S."/>
            <person name="Lipzen A."/>
            <person name="Grimwood J."/>
            <person name="Schmutz J."/>
            <person name="Clum A."/>
            <person name="Reid I.D."/>
            <person name="Moisan M.C."/>
            <person name="Butler G."/>
            <person name="Nguyen T.T.M."/>
            <person name="Dewar K."/>
            <person name="Conant G."/>
            <person name="Drula E."/>
            <person name="Henrissat B."/>
            <person name="Hansel C."/>
            <person name="Singer S."/>
            <person name="Hutchinson M.I."/>
            <person name="de Vries R.P."/>
            <person name="Natvig D.O."/>
            <person name="Powell A.J."/>
            <person name="Tsang A."/>
            <person name="Grigoriev I.V."/>
        </authorList>
    </citation>
    <scope>NUCLEOTIDE SEQUENCE [LARGE SCALE GENOMIC DNA]</scope>
    <source>
        <strain evidence="2 3">CBS 494.80</strain>
    </source>
</reference>
<organism evidence="2 3">
    <name type="scientific">Oculimacula yallundae</name>
    <dbReference type="NCBI Taxonomy" id="86028"/>
    <lineage>
        <taxon>Eukaryota</taxon>
        <taxon>Fungi</taxon>
        <taxon>Dikarya</taxon>
        <taxon>Ascomycota</taxon>
        <taxon>Pezizomycotina</taxon>
        <taxon>Leotiomycetes</taxon>
        <taxon>Helotiales</taxon>
        <taxon>Ploettnerulaceae</taxon>
        <taxon>Oculimacula</taxon>
    </lineage>
</organism>
<comment type="caution">
    <text evidence="2">The sequence shown here is derived from an EMBL/GenBank/DDBJ whole genome shotgun (WGS) entry which is preliminary data.</text>
</comment>
<dbReference type="PANTHER" id="PTHR47098">
    <property type="entry name" value="PROTEIN MAK32"/>
    <property type="match status" value="1"/>
</dbReference>
<dbReference type="SUPFAM" id="SSF53613">
    <property type="entry name" value="Ribokinase-like"/>
    <property type="match status" value="1"/>
</dbReference>
<dbReference type="Gene3D" id="3.40.1190.20">
    <property type="match status" value="2"/>
</dbReference>
<dbReference type="EMBL" id="JAZHXI010000018">
    <property type="protein sequence ID" value="KAL2061912.1"/>
    <property type="molecule type" value="Genomic_DNA"/>
</dbReference>
<evidence type="ECO:0000313" key="3">
    <source>
        <dbReference type="Proteomes" id="UP001595075"/>
    </source>
</evidence>
<evidence type="ECO:0000313" key="2">
    <source>
        <dbReference type="EMBL" id="KAL2061912.1"/>
    </source>
</evidence>
<keyword evidence="3" id="KW-1185">Reference proteome</keyword>
<dbReference type="Proteomes" id="UP001595075">
    <property type="component" value="Unassembled WGS sequence"/>
</dbReference>
<accession>A0ABR4BW94</accession>
<protein>
    <recommendedName>
        <fullName evidence="4">Carbohydrate kinase PfkB domain-containing protein</fullName>
    </recommendedName>
</protein>
<gene>
    <name evidence="2" type="ORF">VTL71DRAFT_7290</name>
</gene>
<feature type="compositionally biased region" description="Polar residues" evidence="1">
    <location>
        <begin position="276"/>
        <end position="285"/>
    </location>
</feature>
<dbReference type="PANTHER" id="PTHR47098:SF2">
    <property type="entry name" value="PROTEIN MAK32"/>
    <property type="match status" value="1"/>
</dbReference>
<name>A0ABR4BW94_9HELO</name>
<feature type="region of interest" description="Disordered" evidence="1">
    <location>
        <begin position="263"/>
        <end position="297"/>
    </location>
</feature>
<evidence type="ECO:0008006" key="4">
    <source>
        <dbReference type="Google" id="ProtNLM"/>
    </source>
</evidence>
<evidence type="ECO:0000256" key="1">
    <source>
        <dbReference type="SAM" id="MobiDB-lite"/>
    </source>
</evidence>